<protein>
    <recommendedName>
        <fullName evidence="5">Putative pre-16S rRNA nuclease</fullName>
        <ecNumber evidence="5">3.1.-.-</ecNumber>
    </recommendedName>
</protein>
<dbReference type="SUPFAM" id="SSF53098">
    <property type="entry name" value="Ribonuclease H-like"/>
    <property type="match status" value="1"/>
</dbReference>
<sequence length="138" mass="15390">MRVMALDIGTKNIGVAISDEMGIIAQGKETIRYTSDESTLIEIQKFVKDYSVGKIVISLPINMNGSSGERVEASRHIAEIIKIKLGIEIVFWDERLSTKEAETIMISAGISRYKRKKKIDKVAATIILQNYLDWSGNA</sequence>
<keyword evidence="4 5" id="KW-0378">Hydrolase</keyword>
<dbReference type="Pfam" id="PF03652">
    <property type="entry name" value="RuvX"/>
    <property type="match status" value="1"/>
</dbReference>
<proteinExistence type="inferred from homology"/>
<gene>
    <name evidence="7" type="ORF">OMAG_001129</name>
</gene>
<dbReference type="GO" id="GO:0005829">
    <property type="term" value="C:cytosol"/>
    <property type="evidence" value="ECO:0007669"/>
    <property type="project" value="TreeGrafter"/>
</dbReference>
<keyword evidence="1 5" id="KW-0963">Cytoplasm</keyword>
<evidence type="ECO:0000256" key="2">
    <source>
        <dbReference type="ARBA" id="ARBA00022517"/>
    </source>
</evidence>
<evidence type="ECO:0000259" key="6">
    <source>
        <dbReference type="SMART" id="SM00732"/>
    </source>
</evidence>
<dbReference type="NCBIfam" id="TIGR00250">
    <property type="entry name" value="RNAse_H_YqgF"/>
    <property type="match status" value="1"/>
</dbReference>
<dbReference type="HAMAP" id="MF_00651">
    <property type="entry name" value="Nuclease_YqgF"/>
    <property type="match status" value="1"/>
</dbReference>
<accession>A0A0F0CU78</accession>
<feature type="domain" description="YqgF/RNase H-like" evidence="6">
    <location>
        <begin position="1"/>
        <end position="101"/>
    </location>
</feature>
<dbReference type="Gene3D" id="3.30.420.140">
    <property type="entry name" value="YqgF/RNase H-like domain"/>
    <property type="match status" value="1"/>
</dbReference>
<dbReference type="InterPro" id="IPR005227">
    <property type="entry name" value="YqgF"/>
</dbReference>
<reference evidence="7 8" key="1">
    <citation type="submission" date="2015-02" db="EMBL/GenBank/DDBJ databases">
        <title>Single-cell genomics of uncultivated deep-branching MTB reveals a conserved set of magnetosome genes.</title>
        <authorList>
            <person name="Kolinko S."/>
            <person name="Richter M."/>
            <person name="Glockner F.O."/>
            <person name="Brachmann A."/>
            <person name="Schuler D."/>
        </authorList>
    </citation>
    <scope>NUCLEOTIDE SEQUENCE [LARGE SCALE GENOMIC DNA]</scope>
    <source>
        <strain evidence="7">SKK-01</strain>
    </source>
</reference>
<comment type="subcellular location">
    <subcellularLocation>
        <location evidence="5">Cytoplasm</location>
    </subcellularLocation>
</comment>
<dbReference type="PANTHER" id="PTHR33317:SF4">
    <property type="entry name" value="POLYNUCLEOTIDYL TRANSFERASE, RIBONUCLEASE H-LIKE SUPERFAMILY PROTEIN"/>
    <property type="match status" value="1"/>
</dbReference>
<organism evidence="7 8">
    <name type="scientific">Candidatus Omnitrophus magneticus</name>
    <dbReference type="NCBI Taxonomy" id="1609969"/>
    <lineage>
        <taxon>Bacteria</taxon>
        <taxon>Pseudomonadati</taxon>
        <taxon>Candidatus Omnitrophota</taxon>
        <taxon>Candidatus Omnitrophus</taxon>
    </lineage>
</organism>
<dbReference type="PATRIC" id="fig|1609969.3.peg.1212"/>
<name>A0A0F0CU78_9BACT</name>
<comment type="similarity">
    <text evidence="5">Belongs to the YqgF HJR family.</text>
</comment>
<dbReference type="EC" id="3.1.-.-" evidence="5"/>
<evidence type="ECO:0000313" key="8">
    <source>
        <dbReference type="Proteomes" id="UP000033428"/>
    </source>
</evidence>
<dbReference type="SMART" id="SM00732">
    <property type="entry name" value="YqgFc"/>
    <property type="match status" value="1"/>
</dbReference>
<dbReference type="EMBL" id="JYNY01000231">
    <property type="protein sequence ID" value="KJJ84990.1"/>
    <property type="molecule type" value="Genomic_DNA"/>
</dbReference>
<dbReference type="Proteomes" id="UP000033428">
    <property type="component" value="Unassembled WGS sequence"/>
</dbReference>
<evidence type="ECO:0000313" key="7">
    <source>
        <dbReference type="EMBL" id="KJJ84990.1"/>
    </source>
</evidence>
<comment type="caution">
    <text evidence="7">The sequence shown here is derived from an EMBL/GenBank/DDBJ whole genome shotgun (WGS) entry which is preliminary data.</text>
</comment>
<evidence type="ECO:0000256" key="3">
    <source>
        <dbReference type="ARBA" id="ARBA00022722"/>
    </source>
</evidence>
<dbReference type="CDD" id="cd16964">
    <property type="entry name" value="YqgF"/>
    <property type="match status" value="1"/>
</dbReference>
<evidence type="ECO:0000256" key="5">
    <source>
        <dbReference type="HAMAP-Rule" id="MF_00651"/>
    </source>
</evidence>
<dbReference type="GO" id="GO:0016788">
    <property type="term" value="F:hydrolase activity, acting on ester bonds"/>
    <property type="evidence" value="ECO:0007669"/>
    <property type="project" value="UniProtKB-UniRule"/>
</dbReference>
<evidence type="ECO:0000256" key="4">
    <source>
        <dbReference type="ARBA" id="ARBA00022801"/>
    </source>
</evidence>
<keyword evidence="2 5" id="KW-0690">Ribosome biogenesis</keyword>
<dbReference type="GO" id="GO:0004518">
    <property type="term" value="F:nuclease activity"/>
    <property type="evidence" value="ECO:0007669"/>
    <property type="project" value="UniProtKB-KW"/>
</dbReference>
<comment type="function">
    <text evidence="5">Could be a nuclease involved in processing of the 5'-end of pre-16S rRNA.</text>
</comment>
<dbReference type="InterPro" id="IPR037027">
    <property type="entry name" value="YqgF/RNaseH-like_dom_sf"/>
</dbReference>
<evidence type="ECO:0000256" key="1">
    <source>
        <dbReference type="ARBA" id="ARBA00022490"/>
    </source>
</evidence>
<dbReference type="GO" id="GO:0000967">
    <property type="term" value="P:rRNA 5'-end processing"/>
    <property type="evidence" value="ECO:0007669"/>
    <property type="project" value="UniProtKB-UniRule"/>
</dbReference>
<keyword evidence="3 5" id="KW-0540">Nuclease</keyword>
<keyword evidence="8" id="KW-1185">Reference proteome</keyword>
<dbReference type="PANTHER" id="PTHR33317">
    <property type="entry name" value="POLYNUCLEOTIDYL TRANSFERASE, RIBONUCLEASE H-LIKE SUPERFAMILY PROTEIN"/>
    <property type="match status" value="1"/>
</dbReference>
<dbReference type="InterPro" id="IPR012337">
    <property type="entry name" value="RNaseH-like_sf"/>
</dbReference>
<dbReference type="AlphaFoldDB" id="A0A0F0CU78"/>
<dbReference type="InterPro" id="IPR006641">
    <property type="entry name" value="YqgF/RNaseH-like_dom"/>
</dbReference>